<evidence type="ECO:0000256" key="3">
    <source>
        <dbReference type="SAM" id="SignalP"/>
    </source>
</evidence>
<feature type="compositionally biased region" description="Acidic residues" evidence="2">
    <location>
        <begin position="723"/>
        <end position="739"/>
    </location>
</feature>
<dbReference type="STRING" id="1122949.GCA_000378725_00581"/>
<feature type="signal peptide" evidence="3">
    <location>
        <begin position="1"/>
        <end position="29"/>
    </location>
</feature>
<evidence type="ECO:0000259" key="4">
    <source>
        <dbReference type="PROSITE" id="PS51272"/>
    </source>
</evidence>
<feature type="domain" description="SLH" evidence="4">
    <location>
        <begin position="1717"/>
        <end position="1780"/>
    </location>
</feature>
<evidence type="ECO:0000256" key="1">
    <source>
        <dbReference type="ARBA" id="ARBA00004196"/>
    </source>
</evidence>
<dbReference type="RefSeq" id="WP_019034498.1">
    <property type="nucleotide sequence ID" value="NZ_UGSZ01000001.1"/>
</dbReference>
<dbReference type="OrthoDB" id="9776008at2"/>
<sequence length="1907" mass="220499">MNLKNYLKRTATLLLSAFMVLTIPLQAFAYSADLILLSNKSDPINTLAVTPYKLKDNQKAADLLIEKGQPDIYTFRTNYKVQKDDKYKKNYQPYVASVGADISEEDKAKVNKEIKLPDLKGYIKPQDTFSISYDEIKSKAEKGTTIKKDDVNNHQAEQDFEYKAKKAKVKVKHLFQQLKDFNKYGDKDGKENYFIGEQTGDTGSIMRVQPLDKEHTIGFEPETDFIMTQVPEDTDDFELEYRYNRAYFDLVFDCGDGTPIPARNLYYEQKIPKIADGDIPTKAGMILKGWKPSVDLKRNINGVDTIFKKDEIIKDSSGNPSLNLDLNLEMPAEKVTFIAVWERKKQADYTVLFWAEKSDYPKNAKLLDRYDFVGTHVYKDQLVGMRPELEKEPVKGVEFTDLDSARLKKIYDGEKVKVNDPKNTEKMEIPYLNKFFVYNKELTNKENADLKNPSLVKEVSATGETVYNIYYDRQVYNLWFTKGSFQDSFYPTLTRNGEVLGKPGAPYHFKARFNQSLVGMWPNDILEVSGFKDGYNSLGWSILQDVNKRNYRDTPPYRLTANEFVDYPDLSKNGLAKEIPMGQGVPAKKAGPFDIAFGIDQHYQVFPIHVDFLLDGFEEGQQNYDYDLYMVKSDTNNSDYDFTPPDLQGFRGKGKKKAERFDEPDLQDDKNEERNEKTPFPKVYYRFNGKKRQKGKMYFMWAFPKINSLNEDDKEDPKKPIEDLEDDENGDSGDESEDFDENGYIAFEYSRNKYEIKLNNDPSKEKDDAAYKDKDKIKVYYQYPLKKLNLDKVHKPEKPKGIPEQWEFKGWALDTKGQKLIWKNNETMPARNLVLYAQWGEPDYKWKVTFDANGGTLPNIDTDNLSLEKKTIVEGDIGQEKEVTYPLGGEKDGDKEVFTVVQHQKLRLPEKPRRKGYEFRGWELIRYKKDNDGNYTDVLDKDYSKKYRNISGAPELYAFGNDVVSPIYLRAIWLPTDTVDVKIKHYFLDEDFNLDKSILRNPLEEELENKRVNYLAATIGDQQNEEWILATDEEFKQHSNSDIYKEYKDYNDRVKFNNTYFQTFRVEPENIVDQKTGISSKNPKFENNIFKFFYRRYKTRKYKVNYVDVRAKKDIETATEPSQKGRLIRENSIIGQEKVISPCRDFDVRNYRPIPGWVLAKDEKPQKELFYDIDENTNKLLGINGSGSDEINFYYQDARVIECQNPNDPVPDGYVRVTFKASDGGCFGKDVQGKEIKEINYDVIKGLKFGLLSVPDLLKDGEDISDKHHIRPDLGREFIKWDSPLLDKNTPIDKNYTFTAKFDWSEIDANSLTTTESFMDPNSKWTNSFAPKISDIMSLVTWSGKDSGTIANLEFVDENGTSLTDEKLFNLCSEKNTSDKDELVRTVKIRALVQFGTSEDKKVLEIPIKVYKNIYEANTSGEKPLFLTEAEKNDLNNINYVKVTVDPTGKANNKDSKIYYVNPNAWVNIPEIGINNSEEEPKLVKWLSDSQAGEDFDFNKRHKFTKDTNITAQFDDQKPKKKNKIENPLTPDKPIVPDIPSIPDTPDKPENPGTKEKPELPEQPDKPSDKPKPNESDDNKQNPSNRQKPEDSDDSEPKFPLTPGDDKPNYPEDLEPEIQFTPKDNDPNYPVIDKDNNFEYSVIADSFNNQKYAEVNKEANFQNKVEKNPTDNSYFKEVGYIQGFNGNFRPKDGLTRAEAAQILANVLIEDGYKYHNDFKISYKDIGEAWYTKAIKIVSQAKVFSGYNDGNFKPQNKITRNEWISTLKRFQELGNSNGNHMNLKTGHWAISDVEAAYKEGWLEIYEEGKVKYEGDKFITREEVVSISNKAFKRFVDKDYIAKNSKNLINFKDVNENMWSYADIICASNTFLYQGNAIKAHANKDSKNSFNIDTNDFEIKQKKFERVLR</sequence>
<dbReference type="InterPro" id="IPR013378">
    <property type="entry name" value="InlB-like_B-rpt"/>
</dbReference>
<protein>
    <submittedName>
        <fullName evidence="5">S-layer homology domain</fullName>
    </submittedName>
</protein>
<feature type="compositionally biased region" description="Basic and acidic residues" evidence="2">
    <location>
        <begin position="1545"/>
        <end position="1580"/>
    </location>
</feature>
<feature type="region of interest" description="Disordered" evidence="2">
    <location>
        <begin position="1508"/>
        <end position="1629"/>
    </location>
</feature>
<organism evidence="5 6">
    <name type="scientific">Peptoniphilus lacrimalis</name>
    <dbReference type="NCBI Taxonomy" id="33031"/>
    <lineage>
        <taxon>Bacteria</taxon>
        <taxon>Bacillati</taxon>
        <taxon>Bacillota</taxon>
        <taxon>Tissierellia</taxon>
        <taxon>Tissierellales</taxon>
        <taxon>Peptoniphilaceae</taxon>
        <taxon>Peptoniphilus</taxon>
    </lineage>
</organism>
<dbReference type="GO" id="GO:0030313">
    <property type="term" value="C:cell envelope"/>
    <property type="evidence" value="ECO:0007669"/>
    <property type="project" value="UniProtKB-SubCell"/>
</dbReference>
<accession>A0A379C455</accession>
<evidence type="ECO:0000313" key="6">
    <source>
        <dbReference type="Proteomes" id="UP000255517"/>
    </source>
</evidence>
<feature type="compositionally biased region" description="Basic and acidic residues" evidence="2">
    <location>
        <begin position="659"/>
        <end position="677"/>
    </location>
</feature>
<proteinExistence type="predicted"/>
<feature type="region of interest" description="Disordered" evidence="2">
    <location>
        <begin position="711"/>
        <end position="739"/>
    </location>
</feature>
<dbReference type="Pfam" id="PF09479">
    <property type="entry name" value="Flg_new"/>
    <property type="match status" value="2"/>
</dbReference>
<evidence type="ECO:0000313" key="5">
    <source>
        <dbReference type="EMBL" id="SUB57023.1"/>
    </source>
</evidence>
<dbReference type="Proteomes" id="UP000255517">
    <property type="component" value="Unassembled WGS sequence"/>
</dbReference>
<gene>
    <name evidence="5" type="ORF">NCTC13149_00838</name>
</gene>
<dbReference type="InterPro" id="IPR001119">
    <property type="entry name" value="SLH_dom"/>
</dbReference>
<dbReference type="Gene3D" id="2.60.40.4270">
    <property type="entry name" value="Listeria-Bacteroides repeat domain"/>
    <property type="match status" value="2"/>
</dbReference>
<name>A0A379C455_9FIRM</name>
<feature type="chain" id="PRO_5017045466" evidence="3">
    <location>
        <begin position="30"/>
        <end position="1907"/>
    </location>
</feature>
<dbReference type="Pfam" id="PF00395">
    <property type="entry name" value="SLH"/>
    <property type="match status" value="2"/>
</dbReference>
<evidence type="ECO:0000256" key="2">
    <source>
        <dbReference type="SAM" id="MobiDB-lite"/>
    </source>
</evidence>
<keyword evidence="3" id="KW-0732">Signal</keyword>
<reference evidence="5 6" key="1">
    <citation type="submission" date="2018-06" db="EMBL/GenBank/DDBJ databases">
        <authorList>
            <consortium name="Pathogen Informatics"/>
            <person name="Doyle S."/>
        </authorList>
    </citation>
    <scope>NUCLEOTIDE SEQUENCE [LARGE SCALE GENOMIC DNA]</scope>
    <source>
        <strain evidence="5 6">NCTC13149</strain>
    </source>
</reference>
<comment type="subcellular location">
    <subcellularLocation>
        <location evidence="1">Cell envelope</location>
    </subcellularLocation>
</comment>
<dbReference type="EMBL" id="UGSZ01000001">
    <property type="protein sequence ID" value="SUB57023.1"/>
    <property type="molecule type" value="Genomic_DNA"/>
</dbReference>
<dbReference type="InterPro" id="IPR042229">
    <property type="entry name" value="Listeria/Bacterioides_rpt_sf"/>
</dbReference>
<feature type="region of interest" description="Disordered" evidence="2">
    <location>
        <begin position="637"/>
        <end position="677"/>
    </location>
</feature>
<dbReference type="PROSITE" id="PS51272">
    <property type="entry name" value="SLH"/>
    <property type="match status" value="1"/>
</dbReference>